<dbReference type="PANTHER" id="PTHR43320:SF2">
    <property type="entry name" value="2-DEHYDRO-3-DEOXYGLUCONOKINASE_2-DEHYDRO-3-DEOXYGALACTONOKINASE"/>
    <property type="match status" value="1"/>
</dbReference>
<feature type="domain" description="Carbohydrate kinase PfkB" evidence="4">
    <location>
        <begin position="1"/>
        <end position="219"/>
    </location>
</feature>
<reference evidence="5 6" key="1">
    <citation type="submission" date="2014-01" db="EMBL/GenBank/DDBJ databases">
        <title>Draft genome sequencing of Bacillus alcalophilus CGMCC 1.3604.</title>
        <authorList>
            <person name="Yang J."/>
            <person name="Diao L."/>
            <person name="Yang S."/>
        </authorList>
    </citation>
    <scope>NUCLEOTIDE SEQUENCE [LARGE SCALE GENOMIC DNA]</scope>
    <source>
        <strain evidence="5 6">CGMCC 1.3604</strain>
    </source>
</reference>
<dbReference type="AlphaFoldDB" id="A0A4S4JXD7"/>
<name>A0A4S4JXD7_ALKAL</name>
<comment type="caution">
    <text evidence="5">The sequence shown here is derived from an EMBL/GenBank/DDBJ whole genome shotgun (WGS) entry which is preliminary data.</text>
</comment>
<evidence type="ECO:0000313" key="6">
    <source>
        <dbReference type="Proteomes" id="UP000297014"/>
    </source>
</evidence>
<dbReference type="Proteomes" id="UP000297014">
    <property type="component" value="Unassembled WGS sequence"/>
</dbReference>
<evidence type="ECO:0000313" key="5">
    <source>
        <dbReference type="EMBL" id="THG89841.1"/>
    </source>
</evidence>
<evidence type="ECO:0000259" key="4">
    <source>
        <dbReference type="Pfam" id="PF00294"/>
    </source>
</evidence>
<dbReference type="InterPro" id="IPR052700">
    <property type="entry name" value="Carb_kinase_PfkB-like"/>
</dbReference>
<comment type="similarity">
    <text evidence="1">Belongs to the carbohydrate kinase PfkB family.</text>
</comment>
<dbReference type="PANTHER" id="PTHR43320">
    <property type="entry name" value="SUGAR KINASE"/>
    <property type="match status" value="1"/>
</dbReference>
<dbReference type="InterPro" id="IPR029056">
    <property type="entry name" value="Ribokinase-like"/>
</dbReference>
<keyword evidence="2" id="KW-0808">Transferase</keyword>
<dbReference type="Pfam" id="PF00294">
    <property type="entry name" value="PfkB"/>
    <property type="match status" value="1"/>
</dbReference>
<dbReference type="CDD" id="cd01166">
    <property type="entry name" value="KdgK"/>
    <property type="match status" value="1"/>
</dbReference>
<dbReference type="InterPro" id="IPR011611">
    <property type="entry name" value="PfkB_dom"/>
</dbReference>
<dbReference type="Gene3D" id="3.40.1190.20">
    <property type="match status" value="1"/>
</dbReference>
<sequence>MIKVAAFGEVMMRLQTPDLQLLKQANNLEMSFSGTGVNVVSALTNFGHHGFLVSKLPLNAVGEAAKSYLQKLGIQTQYVVRGGDYLGIYFLEKGFGARPSRVTYTNRLDSSFNKGRMEDYDVENIIKEIDLIHFCGITLAMNEQVREQVILLATAVKQAGGKVIFDCNYRASLWGENGYKKAKNYYEKMLSLADLVMMNERDAFSILGMETIHSERKDQLCELIPKVAALYDIELIAGTHREIHGDNSHSLTGFMYLEQSMTFSKTLTFAVHDRIGSGDAFTSGIIHGYYKGFSPDKTVAFATTAGMIAHSIVGDTPMSSEYDIFQIMSESVGDVER</sequence>
<dbReference type="GO" id="GO:0016301">
    <property type="term" value="F:kinase activity"/>
    <property type="evidence" value="ECO:0007669"/>
    <property type="project" value="UniProtKB-KW"/>
</dbReference>
<dbReference type="OrthoDB" id="9813569at2"/>
<dbReference type="SUPFAM" id="SSF53613">
    <property type="entry name" value="Ribokinase-like"/>
    <property type="match status" value="1"/>
</dbReference>
<proteinExistence type="inferred from homology"/>
<accession>A0A4S4JXD7</accession>
<gene>
    <name evidence="5" type="ORF">AJ85_14800</name>
</gene>
<dbReference type="EMBL" id="JALP01000193">
    <property type="protein sequence ID" value="THG89841.1"/>
    <property type="molecule type" value="Genomic_DNA"/>
</dbReference>
<keyword evidence="3 5" id="KW-0418">Kinase</keyword>
<evidence type="ECO:0000256" key="1">
    <source>
        <dbReference type="ARBA" id="ARBA00010688"/>
    </source>
</evidence>
<evidence type="ECO:0000256" key="3">
    <source>
        <dbReference type="ARBA" id="ARBA00022777"/>
    </source>
</evidence>
<protein>
    <submittedName>
        <fullName evidence="5">2-dehydro-3-deoxygluconokinase</fullName>
    </submittedName>
</protein>
<organism evidence="5 6">
    <name type="scientific">Alkalihalobacillus alcalophilus ATCC 27647 = CGMCC 1.3604</name>
    <dbReference type="NCBI Taxonomy" id="1218173"/>
    <lineage>
        <taxon>Bacteria</taxon>
        <taxon>Bacillati</taxon>
        <taxon>Bacillota</taxon>
        <taxon>Bacilli</taxon>
        <taxon>Bacillales</taxon>
        <taxon>Bacillaceae</taxon>
        <taxon>Alkalihalobacillus</taxon>
    </lineage>
</organism>
<dbReference type="RefSeq" id="WP_004428030.1">
    <property type="nucleotide sequence ID" value="NZ_ALPT02000037.1"/>
</dbReference>
<evidence type="ECO:0000256" key="2">
    <source>
        <dbReference type="ARBA" id="ARBA00022679"/>
    </source>
</evidence>